<gene>
    <name evidence="2" type="ORF">SAMN04489732_116171</name>
</gene>
<organism evidence="2 3">
    <name type="scientific">Amycolatopsis saalfeldensis</name>
    <dbReference type="NCBI Taxonomy" id="394193"/>
    <lineage>
        <taxon>Bacteria</taxon>
        <taxon>Bacillati</taxon>
        <taxon>Actinomycetota</taxon>
        <taxon>Actinomycetes</taxon>
        <taxon>Pseudonocardiales</taxon>
        <taxon>Pseudonocardiaceae</taxon>
        <taxon>Amycolatopsis</taxon>
    </lineage>
</organism>
<keyword evidence="1" id="KW-0472">Membrane</keyword>
<keyword evidence="3" id="KW-1185">Reference proteome</keyword>
<evidence type="ECO:0000313" key="3">
    <source>
        <dbReference type="Proteomes" id="UP000198582"/>
    </source>
</evidence>
<name>A0A1H8YHJ2_9PSEU</name>
<evidence type="ECO:0000313" key="2">
    <source>
        <dbReference type="EMBL" id="SEP51629.1"/>
    </source>
</evidence>
<dbReference type="RefSeq" id="WP_091623581.1">
    <property type="nucleotide sequence ID" value="NZ_FOEF01000016.1"/>
</dbReference>
<feature type="transmembrane region" description="Helical" evidence="1">
    <location>
        <begin position="6"/>
        <end position="26"/>
    </location>
</feature>
<accession>A0A1H8YHJ2</accession>
<protein>
    <submittedName>
        <fullName evidence="2">Uncharacterized protein</fullName>
    </submittedName>
</protein>
<dbReference type="AlphaFoldDB" id="A0A1H8YHJ2"/>
<dbReference type="STRING" id="394193.SAMN04489732_116171"/>
<proteinExistence type="predicted"/>
<dbReference type="EMBL" id="FOEF01000016">
    <property type="protein sequence ID" value="SEP51629.1"/>
    <property type="molecule type" value="Genomic_DNA"/>
</dbReference>
<sequence length="246" mass="27564">MSLALILVIVIGGTVLIAGAVTWFVVWNNRSLKARGEQAMARLGQEAERRGWRYEERNDSYCSLFGEGDHHVRRTVVEEIADPRDPLLGRLNAYEAHQVITGTHRGWPFLAAVFKVRALDSGWNDVRAIWVRTPVAGPALQVTPAVPLASRVNAGLGQGDLRVGDPDFDDRYEVRTGDERFARAVLAPAVIEFLKTDQRQHRGFTLLGGKLDFLDRVADHRDPRELVPALDLRCDLLDRVPRSVWA</sequence>
<keyword evidence="1" id="KW-0812">Transmembrane</keyword>
<evidence type="ECO:0000256" key="1">
    <source>
        <dbReference type="SAM" id="Phobius"/>
    </source>
</evidence>
<keyword evidence="1" id="KW-1133">Transmembrane helix</keyword>
<dbReference type="Proteomes" id="UP000198582">
    <property type="component" value="Unassembled WGS sequence"/>
</dbReference>
<reference evidence="2 3" key="1">
    <citation type="submission" date="2016-10" db="EMBL/GenBank/DDBJ databases">
        <authorList>
            <person name="de Groot N.N."/>
        </authorList>
    </citation>
    <scope>NUCLEOTIDE SEQUENCE [LARGE SCALE GENOMIC DNA]</scope>
    <source>
        <strain evidence="2 3">DSM 44993</strain>
    </source>
</reference>
<dbReference type="OrthoDB" id="3812641at2"/>